<reference evidence="2 3" key="1">
    <citation type="submission" date="2021-07" db="EMBL/GenBank/DDBJ databases">
        <title>Paenibacillus radiodurans sp. nov., isolated from the southeastern edge of Tengger Desert.</title>
        <authorList>
            <person name="Zhang G."/>
        </authorList>
    </citation>
    <scope>NUCLEOTIDE SEQUENCE [LARGE SCALE GENOMIC DNA]</scope>
    <source>
        <strain evidence="2 3">CCM 7311</strain>
    </source>
</reference>
<keyword evidence="2" id="KW-0808">Transferase</keyword>
<gene>
    <name evidence="2" type="ORF">K0U00_32505</name>
</gene>
<dbReference type="RefSeq" id="WP_210043990.1">
    <property type="nucleotide sequence ID" value="NZ_JBHLVU010000001.1"/>
</dbReference>
<dbReference type="EC" id="2.3.1.-" evidence="2"/>
<evidence type="ECO:0000313" key="2">
    <source>
        <dbReference type="EMBL" id="MBW7458777.1"/>
    </source>
</evidence>
<keyword evidence="2" id="KW-0012">Acyltransferase</keyword>
<dbReference type="EMBL" id="JAHZIK010001339">
    <property type="protein sequence ID" value="MBW7458777.1"/>
    <property type="molecule type" value="Genomic_DNA"/>
</dbReference>
<protein>
    <submittedName>
        <fullName evidence="2">GNAT family N-acetyltransferase</fullName>
        <ecNumber evidence="2">2.3.1.-</ecNumber>
    </submittedName>
</protein>
<feature type="domain" description="N-acetyltransferase" evidence="1">
    <location>
        <begin position="29"/>
        <end position="126"/>
    </location>
</feature>
<evidence type="ECO:0000259" key="1">
    <source>
        <dbReference type="Pfam" id="PF13673"/>
    </source>
</evidence>
<dbReference type="Gene3D" id="3.40.630.30">
    <property type="match status" value="1"/>
</dbReference>
<comment type="caution">
    <text evidence="2">The sequence shown here is derived from an EMBL/GenBank/DDBJ whole genome shotgun (WGS) entry which is preliminary data.</text>
</comment>
<dbReference type="Pfam" id="PF13673">
    <property type="entry name" value="Acetyltransf_10"/>
    <property type="match status" value="1"/>
</dbReference>
<keyword evidence="3" id="KW-1185">Reference proteome</keyword>
<dbReference type="GO" id="GO:0016746">
    <property type="term" value="F:acyltransferase activity"/>
    <property type="evidence" value="ECO:0007669"/>
    <property type="project" value="UniProtKB-KW"/>
</dbReference>
<dbReference type="InterPro" id="IPR016181">
    <property type="entry name" value="Acyl_CoA_acyltransferase"/>
</dbReference>
<proteinExistence type="predicted"/>
<sequence>MKLYYEAPDVKEYHALRTAAGLSTKDDSAAARALSHSLFSIVIRSNESELMGMGRVIGDGGCTFQIVDIIVNPAFRDVALNELIIHEIKGYLNHNAPKDADIIVMADAANLGFYQKHDFKLVYPELYGMSLTL</sequence>
<organism evidence="2 3">
    <name type="scientific">Paenibacillus sepulcri</name>
    <dbReference type="NCBI Taxonomy" id="359917"/>
    <lineage>
        <taxon>Bacteria</taxon>
        <taxon>Bacillati</taxon>
        <taxon>Bacillota</taxon>
        <taxon>Bacilli</taxon>
        <taxon>Bacillales</taxon>
        <taxon>Paenibacillaceae</taxon>
        <taxon>Paenibacillus</taxon>
    </lineage>
</organism>
<name>A0ABS7CCZ2_9BACL</name>
<dbReference type="Proteomes" id="UP001519887">
    <property type="component" value="Unassembled WGS sequence"/>
</dbReference>
<dbReference type="SUPFAM" id="SSF55729">
    <property type="entry name" value="Acyl-CoA N-acyltransferases (Nat)"/>
    <property type="match status" value="1"/>
</dbReference>
<accession>A0ABS7CCZ2</accession>
<dbReference type="InterPro" id="IPR000182">
    <property type="entry name" value="GNAT_dom"/>
</dbReference>
<evidence type="ECO:0000313" key="3">
    <source>
        <dbReference type="Proteomes" id="UP001519887"/>
    </source>
</evidence>